<protein>
    <submittedName>
        <fullName evidence="1">Unnamed protein product</fullName>
    </submittedName>
</protein>
<dbReference type="EMBL" id="BSXS01012632">
    <property type="protein sequence ID" value="GMF02717.1"/>
    <property type="molecule type" value="Genomic_DNA"/>
</dbReference>
<comment type="caution">
    <text evidence="1">The sequence shown here is derived from an EMBL/GenBank/DDBJ whole genome shotgun (WGS) entry which is preliminary data.</text>
</comment>
<accession>A0ACB5U6U5</accession>
<gene>
    <name evidence="1" type="ORF">Amon02_001155000</name>
</gene>
<evidence type="ECO:0000313" key="1">
    <source>
        <dbReference type="EMBL" id="GMF02717.1"/>
    </source>
</evidence>
<dbReference type="Proteomes" id="UP001165064">
    <property type="component" value="Unassembled WGS sequence"/>
</dbReference>
<name>A0ACB5U6U5_AMBMO</name>
<keyword evidence="2" id="KW-1185">Reference proteome</keyword>
<reference evidence="1" key="1">
    <citation type="submission" date="2023-04" db="EMBL/GenBank/DDBJ databases">
        <title>Ambrosiozyma monospora NBRC 10751.</title>
        <authorList>
            <person name="Ichikawa N."/>
            <person name="Sato H."/>
            <person name="Tonouchi N."/>
        </authorList>
    </citation>
    <scope>NUCLEOTIDE SEQUENCE</scope>
    <source>
        <strain evidence="1">NBRC 10751</strain>
    </source>
</reference>
<sequence length="211" mass="23315">MGFKDAGKTSFVDALSNYDFLMESPSSQNHISKTTTVPTLHTKVSTVRLNDRIITSEPEPTSGPTTTTTTTNGYNYNYNHGYSSMSIKTPSVRSGTIGRSNVSIRSTSLKRTKTRTLSGVSEHQPLLFSPVSPNPESHDFHYSPLMDSAESNGSLKNHTTAQYEEESGGGDAQVVKGRKPNIVLKIYDLSGNQKNQHDWNEKFRRVKKQVG</sequence>
<evidence type="ECO:0000313" key="2">
    <source>
        <dbReference type="Proteomes" id="UP001165064"/>
    </source>
</evidence>
<organism evidence="1 2">
    <name type="scientific">Ambrosiozyma monospora</name>
    <name type="common">Yeast</name>
    <name type="synonym">Endomycopsis monosporus</name>
    <dbReference type="NCBI Taxonomy" id="43982"/>
    <lineage>
        <taxon>Eukaryota</taxon>
        <taxon>Fungi</taxon>
        <taxon>Dikarya</taxon>
        <taxon>Ascomycota</taxon>
        <taxon>Saccharomycotina</taxon>
        <taxon>Pichiomycetes</taxon>
        <taxon>Pichiales</taxon>
        <taxon>Pichiaceae</taxon>
        <taxon>Ambrosiozyma</taxon>
    </lineage>
</organism>
<proteinExistence type="predicted"/>